<dbReference type="AlphaFoldDB" id="A0A0M3INJ5"/>
<dbReference type="Proteomes" id="UP000036681">
    <property type="component" value="Unplaced"/>
</dbReference>
<evidence type="ECO:0000256" key="5">
    <source>
        <dbReference type="ARBA" id="ARBA00023136"/>
    </source>
</evidence>
<protein>
    <submittedName>
        <fullName evidence="8">MFS domain-containing protein</fullName>
    </submittedName>
</protein>
<feature type="transmembrane region" description="Helical" evidence="6">
    <location>
        <begin position="29"/>
        <end position="51"/>
    </location>
</feature>
<dbReference type="InterPro" id="IPR011701">
    <property type="entry name" value="MFS"/>
</dbReference>
<dbReference type="InterPro" id="IPR051068">
    <property type="entry name" value="MFS_Domain-Containing_Protein"/>
</dbReference>
<feature type="transmembrane region" description="Helical" evidence="6">
    <location>
        <begin position="63"/>
        <end position="82"/>
    </location>
</feature>
<sequence>MLTGIQFSIYFTSMWPYFTTLDPNADFSFFGWITSAYSIGQMISSWAFGYWNQKTMSARHPTSCGLAFMAFGNILYAFLYNVPSNQRWFMLFSRFLVGFGSGSIIVLRTYCAMSSLKKDRTKVMSLAVGSWVLGLSLGPAIQAMFTPIGKSGCVFLSIRFNMYTSPALLMVLISLISIILLIFCFSESYAGVVATNEQGVRGRFDVIPKYDRAAAISCIYLWFMLQSVATNIEVFVHCLFSFSFFYNNETFSIRNFKIATPFVISLYNWNDATAVFYNGILQFISCCINVVNYIVISYTRIGRMYVECIIGCKN</sequence>
<evidence type="ECO:0000313" key="8">
    <source>
        <dbReference type="WBParaSite" id="ALUE_0002032301-mRNA-1"/>
    </source>
</evidence>
<feature type="transmembrane region" description="Helical" evidence="6">
    <location>
        <begin position="88"/>
        <end position="111"/>
    </location>
</feature>
<evidence type="ECO:0000256" key="6">
    <source>
        <dbReference type="SAM" id="Phobius"/>
    </source>
</evidence>
<dbReference type="Gene3D" id="1.20.1250.20">
    <property type="entry name" value="MFS general substrate transporter like domains"/>
    <property type="match status" value="1"/>
</dbReference>
<feature type="transmembrane region" description="Helical" evidence="6">
    <location>
        <begin position="123"/>
        <end position="145"/>
    </location>
</feature>
<name>A0A0M3INJ5_ASCLU</name>
<feature type="transmembrane region" description="Helical" evidence="6">
    <location>
        <begin position="275"/>
        <end position="295"/>
    </location>
</feature>
<dbReference type="InterPro" id="IPR036259">
    <property type="entry name" value="MFS_trans_sf"/>
</dbReference>
<dbReference type="PANTHER" id="PTHR23510">
    <property type="entry name" value="INNER MEMBRANE TRANSPORT PROTEIN YAJR"/>
    <property type="match status" value="1"/>
</dbReference>
<comment type="subcellular location">
    <subcellularLocation>
        <location evidence="1">Endomembrane system</location>
        <topology evidence="1">Multi-pass membrane protein</topology>
    </subcellularLocation>
</comment>
<evidence type="ECO:0000256" key="3">
    <source>
        <dbReference type="ARBA" id="ARBA00022692"/>
    </source>
</evidence>
<evidence type="ECO:0000313" key="7">
    <source>
        <dbReference type="Proteomes" id="UP000036681"/>
    </source>
</evidence>
<dbReference type="WBParaSite" id="ALUE_0002032301-mRNA-1">
    <property type="protein sequence ID" value="ALUE_0002032301-mRNA-1"/>
    <property type="gene ID" value="ALUE_0002032301"/>
</dbReference>
<dbReference type="GO" id="GO:0005765">
    <property type="term" value="C:lysosomal membrane"/>
    <property type="evidence" value="ECO:0007669"/>
    <property type="project" value="TreeGrafter"/>
</dbReference>
<feature type="transmembrane region" description="Helical" evidence="6">
    <location>
        <begin position="165"/>
        <end position="185"/>
    </location>
</feature>
<keyword evidence="3 6" id="KW-0812">Transmembrane</keyword>
<evidence type="ECO:0000256" key="1">
    <source>
        <dbReference type="ARBA" id="ARBA00004127"/>
    </source>
</evidence>
<dbReference type="GO" id="GO:0022857">
    <property type="term" value="F:transmembrane transporter activity"/>
    <property type="evidence" value="ECO:0007669"/>
    <property type="project" value="InterPro"/>
</dbReference>
<proteinExistence type="predicted"/>
<organism evidence="7 8">
    <name type="scientific">Ascaris lumbricoides</name>
    <name type="common">Giant roundworm</name>
    <dbReference type="NCBI Taxonomy" id="6252"/>
    <lineage>
        <taxon>Eukaryota</taxon>
        <taxon>Metazoa</taxon>
        <taxon>Ecdysozoa</taxon>
        <taxon>Nematoda</taxon>
        <taxon>Chromadorea</taxon>
        <taxon>Rhabditida</taxon>
        <taxon>Spirurina</taxon>
        <taxon>Ascaridomorpha</taxon>
        <taxon>Ascaridoidea</taxon>
        <taxon>Ascarididae</taxon>
        <taxon>Ascaris</taxon>
    </lineage>
</organism>
<accession>A0A0M3INJ5</accession>
<dbReference type="Pfam" id="PF07690">
    <property type="entry name" value="MFS_1"/>
    <property type="match status" value="1"/>
</dbReference>
<dbReference type="PANTHER" id="PTHR23510:SF3">
    <property type="entry name" value="MAJOR FACILITATOR SUPERFAMILY DOMAIN-CONTAINING PROTEIN 8"/>
    <property type="match status" value="1"/>
</dbReference>
<reference evidence="8" key="1">
    <citation type="submission" date="2017-02" db="UniProtKB">
        <authorList>
            <consortium name="WormBaseParasite"/>
        </authorList>
    </citation>
    <scope>IDENTIFICATION</scope>
</reference>
<feature type="transmembrane region" description="Helical" evidence="6">
    <location>
        <begin position="219"/>
        <end position="246"/>
    </location>
</feature>
<keyword evidence="5 6" id="KW-0472">Membrane</keyword>
<dbReference type="GO" id="GO:0012505">
    <property type="term" value="C:endomembrane system"/>
    <property type="evidence" value="ECO:0007669"/>
    <property type="project" value="UniProtKB-SubCell"/>
</dbReference>
<evidence type="ECO:0000256" key="2">
    <source>
        <dbReference type="ARBA" id="ARBA00022448"/>
    </source>
</evidence>
<keyword evidence="7" id="KW-1185">Reference proteome</keyword>
<keyword evidence="2" id="KW-0813">Transport</keyword>
<evidence type="ECO:0000256" key="4">
    <source>
        <dbReference type="ARBA" id="ARBA00022989"/>
    </source>
</evidence>
<keyword evidence="4 6" id="KW-1133">Transmembrane helix</keyword>
<dbReference type="SUPFAM" id="SSF103473">
    <property type="entry name" value="MFS general substrate transporter"/>
    <property type="match status" value="1"/>
</dbReference>